<keyword evidence="1" id="KW-0175">Coiled coil</keyword>
<evidence type="ECO:0000256" key="1">
    <source>
        <dbReference type="SAM" id="Coils"/>
    </source>
</evidence>
<keyword evidence="3" id="KW-1185">Reference proteome</keyword>
<dbReference type="EMBL" id="CP011497">
    <property type="protein sequence ID" value="AKJ10804.1"/>
    <property type="molecule type" value="Genomic_DNA"/>
</dbReference>
<organism evidence="2 3">
    <name type="scientific">Streptomyces incarnatus</name>
    <dbReference type="NCBI Taxonomy" id="665007"/>
    <lineage>
        <taxon>Bacteria</taxon>
        <taxon>Bacillati</taxon>
        <taxon>Actinomycetota</taxon>
        <taxon>Actinomycetes</taxon>
        <taxon>Kitasatosporales</taxon>
        <taxon>Streptomycetaceae</taxon>
        <taxon>Streptomyces</taxon>
    </lineage>
</organism>
<reference evidence="2 3" key="1">
    <citation type="journal article" date="2015" name="ISME J.">
        <title>Draft Genome Sequence of Streptomyces incarnatus NRRL8089, which Produces the Nucleoside Antibiotic Sinefungin.</title>
        <authorList>
            <person name="Oshima K."/>
            <person name="Hattori M."/>
            <person name="Shimizu H."/>
            <person name="Fukuda K."/>
            <person name="Nemoto M."/>
            <person name="Inagaki K."/>
            <person name="Tamura T."/>
        </authorList>
    </citation>
    <scope>NUCLEOTIDE SEQUENCE [LARGE SCALE GENOMIC DNA]</scope>
    <source>
        <strain evidence="2 3">NRRL 8089</strain>
    </source>
</reference>
<evidence type="ECO:0000313" key="3">
    <source>
        <dbReference type="Proteomes" id="UP000035366"/>
    </source>
</evidence>
<gene>
    <name evidence="2" type="ORF">ABB07_12505</name>
</gene>
<sequence>MALGERSETIDRADFIDVATETLQELIDDLRAAKEELAELQTGPTKTFSLSDSSRFQVRSGIRIRNVDLREHPGDVPVYSVFTRPETVKGYISKEWLLERGVEPEPYPSVTVMATGASAVGTVFYREANCVMTDDVVIVQSWPMEDDRLQLSFEDDAESVEESIDDITPEHDIDLAYLAVALSQTIAQGGYLYEAKLYTKRVAQLSVEVPVNAEGDPDIERQRQIAAVAKRLDQIRSKLQETGAWSKSVRLA</sequence>
<proteinExistence type="predicted"/>
<name>A0ABM5TIN9_9ACTN</name>
<dbReference type="Proteomes" id="UP000035366">
    <property type="component" value="Chromosome"/>
</dbReference>
<evidence type="ECO:0000313" key="2">
    <source>
        <dbReference type="EMBL" id="AKJ10804.1"/>
    </source>
</evidence>
<protein>
    <submittedName>
        <fullName evidence="2">Uncharacterized protein</fullName>
    </submittedName>
</protein>
<accession>A0ABM5TIN9</accession>
<feature type="coiled-coil region" evidence="1">
    <location>
        <begin position="16"/>
        <end position="43"/>
    </location>
</feature>